<reference evidence="2 3" key="1">
    <citation type="journal article" date="2023" name="Plants (Basel)">
        <title>Bridging the Gap: Combining Genomics and Transcriptomics Approaches to Understand Stylosanthes scabra, an Orphan Legume from the Brazilian Caatinga.</title>
        <authorList>
            <person name="Ferreira-Neto J.R.C."/>
            <person name="da Silva M.D."/>
            <person name="Binneck E."/>
            <person name="de Melo N.F."/>
            <person name="da Silva R.H."/>
            <person name="de Melo A.L.T.M."/>
            <person name="Pandolfi V."/>
            <person name="Bustamante F.O."/>
            <person name="Brasileiro-Vidal A.C."/>
            <person name="Benko-Iseppon A.M."/>
        </authorList>
    </citation>
    <scope>NUCLEOTIDE SEQUENCE [LARGE SCALE GENOMIC DNA]</scope>
    <source>
        <tissue evidence="2">Leaves</tissue>
    </source>
</reference>
<evidence type="ECO:0000256" key="1">
    <source>
        <dbReference type="SAM" id="MobiDB-lite"/>
    </source>
</evidence>
<sequence length="266" mass="28874">MAGSTAGNGARAADIAVAVMGEGTTVARAGSTETPATARIGQGEAVEAGSACKPHHRRRETLYIHERCDPSSAPRMKITRTCHLAGRNDVTILPRRRVAGRILIRSPPRDPRRRRSRGRGRVARGRRPPDPGPQPPSEYPPVAVLRLLVIIVSARLHIHPPTAGRALTLPQDIRARHRAVERSDLSPESQQGAHYLATEIPWDLAAGNPGSGTDDDRQLPTSQRIPWLANRGGGWARSESDDLGTSGCARSRISMQAHRATTYRRP</sequence>
<name>A0ABU6TKS3_9FABA</name>
<dbReference type="Proteomes" id="UP001341840">
    <property type="component" value="Unassembled WGS sequence"/>
</dbReference>
<feature type="region of interest" description="Disordered" evidence="1">
    <location>
        <begin position="228"/>
        <end position="247"/>
    </location>
</feature>
<comment type="caution">
    <text evidence="2">The sequence shown here is derived from an EMBL/GenBank/DDBJ whole genome shotgun (WGS) entry which is preliminary data.</text>
</comment>
<proteinExistence type="predicted"/>
<accession>A0ABU6TKS3</accession>
<evidence type="ECO:0000313" key="2">
    <source>
        <dbReference type="EMBL" id="MED6149187.1"/>
    </source>
</evidence>
<organism evidence="2 3">
    <name type="scientific">Stylosanthes scabra</name>
    <dbReference type="NCBI Taxonomy" id="79078"/>
    <lineage>
        <taxon>Eukaryota</taxon>
        <taxon>Viridiplantae</taxon>
        <taxon>Streptophyta</taxon>
        <taxon>Embryophyta</taxon>
        <taxon>Tracheophyta</taxon>
        <taxon>Spermatophyta</taxon>
        <taxon>Magnoliopsida</taxon>
        <taxon>eudicotyledons</taxon>
        <taxon>Gunneridae</taxon>
        <taxon>Pentapetalae</taxon>
        <taxon>rosids</taxon>
        <taxon>fabids</taxon>
        <taxon>Fabales</taxon>
        <taxon>Fabaceae</taxon>
        <taxon>Papilionoideae</taxon>
        <taxon>50 kb inversion clade</taxon>
        <taxon>dalbergioids sensu lato</taxon>
        <taxon>Dalbergieae</taxon>
        <taxon>Pterocarpus clade</taxon>
        <taxon>Stylosanthes</taxon>
    </lineage>
</organism>
<feature type="compositionally biased region" description="Basic residues" evidence="1">
    <location>
        <begin position="111"/>
        <end position="126"/>
    </location>
</feature>
<feature type="region of interest" description="Disordered" evidence="1">
    <location>
        <begin position="100"/>
        <end position="139"/>
    </location>
</feature>
<protein>
    <submittedName>
        <fullName evidence="2">Uncharacterized protein</fullName>
    </submittedName>
</protein>
<gene>
    <name evidence="2" type="ORF">PIB30_060070</name>
</gene>
<feature type="compositionally biased region" description="Pro residues" evidence="1">
    <location>
        <begin position="130"/>
        <end position="139"/>
    </location>
</feature>
<dbReference type="EMBL" id="JASCZI010091147">
    <property type="protein sequence ID" value="MED6149187.1"/>
    <property type="molecule type" value="Genomic_DNA"/>
</dbReference>
<evidence type="ECO:0000313" key="3">
    <source>
        <dbReference type="Proteomes" id="UP001341840"/>
    </source>
</evidence>
<keyword evidence="3" id="KW-1185">Reference proteome</keyword>